<dbReference type="PROSITE" id="PS50113">
    <property type="entry name" value="PAC"/>
    <property type="match status" value="1"/>
</dbReference>
<comment type="subcellular location">
    <subcellularLocation>
        <location evidence="1">Membrane</location>
    </subcellularLocation>
</comment>
<feature type="domain" description="PAC" evidence="6">
    <location>
        <begin position="218"/>
        <end position="270"/>
    </location>
</feature>
<sequence>MGAHMFRFGLNSEDKERLQALERQNSSLAAQWAAMASLVAWARLDQQGMVREVSPLFESVTGYSQREWIGQPLSMANVQGVVQGAGEDAVAKLKPGEQRQQVCQRRLKNGQLKTFAERYGMTASEQGGRETLVVLNDISEQYEQLQELRHLQAAIHRVFAVIEFDTEGNILTANENFLNGLGYKLSEIQGKHHRIFCRDEFYRQNPNFWRDISSGNIRSGIYERVTKSGRSIWIEASYNPVFDDHGNVVKNIKFAIDITDRVHHENEIQQLVKSTSDETLQVSSKATEVLKASVEAATRIDETVKEAMQILGNLSQQSEGISNILSTISGISEQTNLLALNAAIEAARAGEHGRGFAVVADEVRSLASRTGQSTIEIDELVGENSKLTVAANQKMLAIQEKSEHSKKLIIEADQTISEVSVGARRMAEQLSRM</sequence>
<dbReference type="SUPFAM" id="SSF58104">
    <property type="entry name" value="Methyl-accepting chemotaxis protein (MCP) signaling domain"/>
    <property type="match status" value="1"/>
</dbReference>
<dbReference type="Pfam" id="PF08448">
    <property type="entry name" value="PAS_4"/>
    <property type="match status" value="1"/>
</dbReference>
<evidence type="ECO:0008006" key="9">
    <source>
        <dbReference type="Google" id="ProtNLM"/>
    </source>
</evidence>
<feature type="domain" description="Methyl-accepting transducer" evidence="4">
    <location>
        <begin position="272"/>
        <end position="433"/>
    </location>
</feature>
<dbReference type="EMBL" id="CP022530">
    <property type="protein sequence ID" value="ASP39078.1"/>
    <property type="molecule type" value="Genomic_DNA"/>
</dbReference>
<dbReference type="InterPro" id="IPR035965">
    <property type="entry name" value="PAS-like_dom_sf"/>
</dbReference>
<protein>
    <recommendedName>
        <fullName evidence="9">Chemotaxis protein</fullName>
    </recommendedName>
</protein>
<evidence type="ECO:0000259" key="4">
    <source>
        <dbReference type="PROSITE" id="PS50111"/>
    </source>
</evidence>
<dbReference type="InterPro" id="IPR001610">
    <property type="entry name" value="PAC"/>
</dbReference>
<dbReference type="InterPro" id="IPR004089">
    <property type="entry name" value="MCPsignal_dom"/>
</dbReference>
<dbReference type="Gene3D" id="3.30.450.20">
    <property type="entry name" value="PAS domain"/>
    <property type="match status" value="2"/>
</dbReference>
<reference evidence="7 8" key="1">
    <citation type="submission" date="2017-07" db="EMBL/GenBank/DDBJ databases">
        <title>Annotated genome sequence of Bacterioplanes sanyensis isolated from Red Sea.</title>
        <authorList>
            <person name="Rehman Z.U."/>
        </authorList>
    </citation>
    <scope>NUCLEOTIDE SEQUENCE [LARGE SCALE GENOMIC DNA]</scope>
    <source>
        <strain evidence="7 8">NV9</strain>
    </source>
</reference>
<dbReference type="InterPro" id="IPR000700">
    <property type="entry name" value="PAS-assoc_C"/>
</dbReference>
<dbReference type="AlphaFoldDB" id="A0A222FJA4"/>
<keyword evidence="2 3" id="KW-0807">Transducer</keyword>
<evidence type="ECO:0000313" key="8">
    <source>
        <dbReference type="Proteomes" id="UP000202440"/>
    </source>
</evidence>
<dbReference type="InterPro" id="IPR013655">
    <property type="entry name" value="PAS_fold_3"/>
</dbReference>
<accession>A0A222FJA4</accession>
<feature type="domain" description="PAS" evidence="5">
    <location>
        <begin position="44"/>
        <end position="71"/>
    </location>
</feature>
<dbReference type="PROSITE" id="PS50112">
    <property type="entry name" value="PAS"/>
    <property type="match status" value="2"/>
</dbReference>
<dbReference type="Pfam" id="PF08447">
    <property type="entry name" value="PAS_3"/>
    <property type="match status" value="1"/>
</dbReference>
<gene>
    <name evidence="7" type="ORF">CHH28_10475</name>
</gene>
<dbReference type="InterPro" id="IPR013656">
    <property type="entry name" value="PAS_4"/>
</dbReference>
<dbReference type="InterPro" id="IPR000014">
    <property type="entry name" value="PAS"/>
</dbReference>
<dbReference type="GO" id="GO:0016020">
    <property type="term" value="C:membrane"/>
    <property type="evidence" value="ECO:0007669"/>
    <property type="project" value="UniProtKB-SubCell"/>
</dbReference>
<dbReference type="CDD" id="cd00130">
    <property type="entry name" value="PAS"/>
    <property type="match status" value="2"/>
</dbReference>
<dbReference type="SUPFAM" id="SSF55785">
    <property type="entry name" value="PYP-like sensor domain (PAS domain)"/>
    <property type="match status" value="2"/>
</dbReference>
<dbReference type="Proteomes" id="UP000202440">
    <property type="component" value="Chromosome"/>
</dbReference>
<evidence type="ECO:0000256" key="2">
    <source>
        <dbReference type="ARBA" id="ARBA00023224"/>
    </source>
</evidence>
<dbReference type="KEGG" id="bsan:CHH28_10475"/>
<dbReference type="SMART" id="SM00283">
    <property type="entry name" value="MA"/>
    <property type="match status" value="1"/>
</dbReference>
<dbReference type="OrthoDB" id="9765776at2"/>
<dbReference type="PANTHER" id="PTHR32089:SF112">
    <property type="entry name" value="LYSOZYME-LIKE PROTEIN-RELATED"/>
    <property type="match status" value="1"/>
</dbReference>
<dbReference type="PROSITE" id="PS50111">
    <property type="entry name" value="CHEMOTAXIS_TRANSDUC_2"/>
    <property type="match status" value="1"/>
</dbReference>
<evidence type="ECO:0000259" key="5">
    <source>
        <dbReference type="PROSITE" id="PS50112"/>
    </source>
</evidence>
<feature type="domain" description="PAS" evidence="5">
    <location>
        <begin position="161"/>
        <end position="191"/>
    </location>
</feature>
<dbReference type="PANTHER" id="PTHR32089">
    <property type="entry name" value="METHYL-ACCEPTING CHEMOTAXIS PROTEIN MCPB"/>
    <property type="match status" value="1"/>
</dbReference>
<dbReference type="Pfam" id="PF00015">
    <property type="entry name" value="MCPsignal"/>
    <property type="match status" value="1"/>
</dbReference>
<dbReference type="Gene3D" id="1.10.287.950">
    <property type="entry name" value="Methyl-accepting chemotaxis protein"/>
    <property type="match status" value="1"/>
</dbReference>
<dbReference type="GO" id="GO:0006935">
    <property type="term" value="P:chemotaxis"/>
    <property type="evidence" value="ECO:0007669"/>
    <property type="project" value="UniProtKB-ARBA"/>
</dbReference>
<dbReference type="GO" id="GO:0007165">
    <property type="term" value="P:signal transduction"/>
    <property type="evidence" value="ECO:0007669"/>
    <property type="project" value="UniProtKB-KW"/>
</dbReference>
<proteinExistence type="predicted"/>
<evidence type="ECO:0000259" key="6">
    <source>
        <dbReference type="PROSITE" id="PS50113"/>
    </source>
</evidence>
<organism evidence="7 8">
    <name type="scientific">Bacterioplanes sanyensis</name>
    <dbReference type="NCBI Taxonomy" id="1249553"/>
    <lineage>
        <taxon>Bacteria</taxon>
        <taxon>Pseudomonadati</taxon>
        <taxon>Pseudomonadota</taxon>
        <taxon>Gammaproteobacteria</taxon>
        <taxon>Oceanospirillales</taxon>
        <taxon>Oceanospirillaceae</taxon>
        <taxon>Bacterioplanes</taxon>
    </lineage>
</organism>
<dbReference type="NCBIfam" id="TIGR00229">
    <property type="entry name" value="sensory_box"/>
    <property type="match status" value="2"/>
</dbReference>
<dbReference type="SMART" id="SM00086">
    <property type="entry name" value="PAC"/>
    <property type="match status" value="2"/>
</dbReference>
<name>A0A222FJA4_9GAMM</name>
<evidence type="ECO:0000256" key="3">
    <source>
        <dbReference type="PROSITE-ProRule" id="PRU00284"/>
    </source>
</evidence>
<evidence type="ECO:0000256" key="1">
    <source>
        <dbReference type="ARBA" id="ARBA00004370"/>
    </source>
</evidence>
<evidence type="ECO:0000313" key="7">
    <source>
        <dbReference type="EMBL" id="ASP39078.1"/>
    </source>
</evidence>
<keyword evidence="8" id="KW-1185">Reference proteome</keyword>